<feature type="chain" id="PRO_5039021163" description="Tissue inhibitor of metalloproteinase" evidence="3">
    <location>
        <begin position="25"/>
        <end position="195"/>
    </location>
</feature>
<feature type="compositionally biased region" description="Pro residues" evidence="1">
    <location>
        <begin position="146"/>
        <end position="155"/>
    </location>
</feature>
<evidence type="ECO:0000256" key="1">
    <source>
        <dbReference type="SAM" id="MobiDB-lite"/>
    </source>
</evidence>
<gene>
    <name evidence="4" type="ORF">G7070_08805</name>
</gene>
<dbReference type="KEGG" id="prv:G7070_08805"/>
<dbReference type="RefSeq" id="WP_166233429.1">
    <property type="nucleotide sequence ID" value="NZ_CP049865.1"/>
</dbReference>
<protein>
    <recommendedName>
        <fullName evidence="6">Tissue inhibitor of metalloproteinase</fullName>
    </recommendedName>
</protein>
<evidence type="ECO:0008006" key="6">
    <source>
        <dbReference type="Google" id="ProtNLM"/>
    </source>
</evidence>
<keyword evidence="5" id="KW-1185">Reference proteome</keyword>
<evidence type="ECO:0000256" key="2">
    <source>
        <dbReference type="SAM" id="Phobius"/>
    </source>
</evidence>
<dbReference type="AlphaFoldDB" id="A0A6G7Y6E3"/>
<name>A0A6G7Y6E3_9ACTN</name>
<feature type="region of interest" description="Disordered" evidence="1">
    <location>
        <begin position="137"/>
        <end position="164"/>
    </location>
</feature>
<evidence type="ECO:0000256" key="3">
    <source>
        <dbReference type="SAM" id="SignalP"/>
    </source>
</evidence>
<dbReference type="EMBL" id="CP049865">
    <property type="protein sequence ID" value="QIK72353.1"/>
    <property type="molecule type" value="Genomic_DNA"/>
</dbReference>
<keyword evidence="3" id="KW-0732">Signal</keyword>
<dbReference type="Proteomes" id="UP000501058">
    <property type="component" value="Chromosome"/>
</dbReference>
<feature type="transmembrane region" description="Helical" evidence="2">
    <location>
        <begin position="166"/>
        <end position="187"/>
    </location>
</feature>
<feature type="signal peptide" evidence="3">
    <location>
        <begin position="1"/>
        <end position="24"/>
    </location>
</feature>
<keyword evidence="2" id="KW-0812">Transmembrane</keyword>
<organism evidence="4 5">
    <name type="scientific">Propioniciclava coleopterorum</name>
    <dbReference type="NCBI Taxonomy" id="2714937"/>
    <lineage>
        <taxon>Bacteria</taxon>
        <taxon>Bacillati</taxon>
        <taxon>Actinomycetota</taxon>
        <taxon>Actinomycetes</taxon>
        <taxon>Propionibacteriales</taxon>
        <taxon>Propionibacteriaceae</taxon>
        <taxon>Propioniciclava</taxon>
    </lineage>
</organism>
<evidence type="ECO:0000313" key="5">
    <source>
        <dbReference type="Proteomes" id="UP000501058"/>
    </source>
</evidence>
<dbReference type="SUPFAM" id="SSF50242">
    <property type="entry name" value="TIMP-like"/>
    <property type="match status" value="1"/>
</dbReference>
<keyword evidence="2" id="KW-0472">Membrane</keyword>
<reference evidence="4 5" key="1">
    <citation type="submission" date="2020-03" db="EMBL/GenBank/DDBJ databases">
        <title>Propioniciclava sp. nov., isolated from Hydrophilus acuminatus.</title>
        <authorList>
            <person name="Hyun D.-W."/>
            <person name="Bae J.-W."/>
        </authorList>
    </citation>
    <scope>NUCLEOTIDE SEQUENCE [LARGE SCALE GENOMIC DNA]</scope>
    <source>
        <strain evidence="4 5">HDW11</strain>
    </source>
</reference>
<evidence type="ECO:0000313" key="4">
    <source>
        <dbReference type="EMBL" id="QIK72353.1"/>
    </source>
</evidence>
<accession>A0A6G7Y6E3</accession>
<dbReference type="Gene3D" id="2.40.50.120">
    <property type="match status" value="1"/>
</dbReference>
<proteinExistence type="predicted"/>
<dbReference type="InterPro" id="IPR008993">
    <property type="entry name" value="TIMP-like_OB-fold"/>
</dbReference>
<keyword evidence="2" id="KW-1133">Transmembrane helix</keyword>
<sequence>MPTRRRLPALLAAFWMMLGALGWAQVTTAPPAHACSCRPLTTSELMDAADLIADVTVLEVAYQGPGRTQARHVLGVERVWKGEHLPEVTMDANVEGPACGLGRREVGSTFTLWGYGGAGHYGANWCFLPAQPVEDQDLRDRFGDPWTPPSPPQRRPAPRSTRPDPAVVAGVTALVGFSALAVAAWVVTHPPRRRP</sequence>